<evidence type="ECO:0008006" key="3">
    <source>
        <dbReference type="Google" id="ProtNLM"/>
    </source>
</evidence>
<dbReference type="SUPFAM" id="SSF55729">
    <property type="entry name" value="Acyl-CoA N-acyltransferases (Nat)"/>
    <property type="match status" value="1"/>
</dbReference>
<evidence type="ECO:0000313" key="2">
    <source>
        <dbReference type="Proteomes" id="UP000009286"/>
    </source>
</evidence>
<gene>
    <name evidence="1" type="ordered locus">MICA_1310</name>
</gene>
<dbReference type="EMBL" id="CP002382">
    <property type="protein sequence ID" value="AEP09632.1"/>
    <property type="molecule type" value="Genomic_DNA"/>
</dbReference>
<dbReference type="CDD" id="cd04301">
    <property type="entry name" value="NAT_SF"/>
    <property type="match status" value="1"/>
</dbReference>
<keyword evidence="2" id="KW-1185">Reference proteome</keyword>
<dbReference type="Proteomes" id="UP000009286">
    <property type="component" value="Chromosome"/>
</dbReference>
<reference evidence="1 2" key="1">
    <citation type="journal article" date="2011" name="BMC Genomics">
        <title>Genomic insights into an obligate epibiotic bacterial predator: Micavibrio aeruginosavorus ARL-13.</title>
        <authorList>
            <person name="Wang Z."/>
            <person name="Kadouri D."/>
            <person name="Wu M."/>
        </authorList>
    </citation>
    <scope>NUCLEOTIDE SEQUENCE [LARGE SCALE GENOMIC DNA]</scope>
    <source>
        <strain evidence="1 2">ARL-13</strain>
    </source>
</reference>
<accession>G2KSN2</accession>
<dbReference type="KEGG" id="mai:MICA_1310"/>
<protein>
    <recommendedName>
        <fullName evidence="3">N-acetyltransferase domain-containing protein</fullName>
    </recommendedName>
</protein>
<dbReference type="Gene3D" id="3.40.630.30">
    <property type="match status" value="1"/>
</dbReference>
<organism evidence="1 2">
    <name type="scientific">Micavibrio aeruginosavorus (strain ARL-13)</name>
    <dbReference type="NCBI Taxonomy" id="856793"/>
    <lineage>
        <taxon>Bacteria</taxon>
        <taxon>Pseudomonadati</taxon>
        <taxon>Bdellovibrionota</taxon>
        <taxon>Bdellovibrionia</taxon>
        <taxon>Bdellovibrionales</taxon>
        <taxon>Pseudobdellovibrionaceae</taxon>
        <taxon>Micavibrio</taxon>
    </lineage>
</organism>
<evidence type="ECO:0000313" key="1">
    <source>
        <dbReference type="EMBL" id="AEP09632.1"/>
    </source>
</evidence>
<name>G2KSN2_MICAA</name>
<dbReference type="eggNOG" id="ENOG5030K1E">
    <property type="taxonomic scope" value="Bacteria"/>
</dbReference>
<dbReference type="OrthoDB" id="120618at2"/>
<sequence>MAPAFPDTNQAETLDKFLAGMNGEIKNFDVVVNLIGQNLRDIDRAELAGISVAYYYPEHNVGNLAYNAIDPNIRQGGLGKAMVQCRIESLKEKAAERGKSLRAVFLEVNNPERAPKELDTMDANKRVAIFEKWGARKIGIDYVQPPVYEDGTFCDYMDLYSYPVDGRYANRKDVSAFLMASYCLSYGTTGDRQMALRTMYNQLSEWKPERPLPPGTPAGYQVGSHALQLV</sequence>
<dbReference type="AlphaFoldDB" id="G2KSN2"/>
<dbReference type="HOGENOM" id="CLU_1203714_0_0_5"/>
<dbReference type="InterPro" id="IPR016181">
    <property type="entry name" value="Acyl_CoA_acyltransferase"/>
</dbReference>
<dbReference type="RefSeq" id="WP_014102855.1">
    <property type="nucleotide sequence ID" value="NC_016026.1"/>
</dbReference>
<dbReference type="STRING" id="856793.MICA_1310"/>
<proteinExistence type="predicted"/>